<organism evidence="2 3">
    <name type="scientific">Kineosporia succinea</name>
    <dbReference type="NCBI Taxonomy" id="84632"/>
    <lineage>
        <taxon>Bacteria</taxon>
        <taxon>Bacillati</taxon>
        <taxon>Actinomycetota</taxon>
        <taxon>Actinomycetes</taxon>
        <taxon>Kineosporiales</taxon>
        <taxon>Kineosporiaceae</taxon>
        <taxon>Kineosporia</taxon>
    </lineage>
</organism>
<evidence type="ECO:0000313" key="3">
    <source>
        <dbReference type="Proteomes" id="UP001235712"/>
    </source>
</evidence>
<dbReference type="Gene3D" id="1.20.1260.10">
    <property type="match status" value="1"/>
</dbReference>
<reference evidence="2 3" key="1">
    <citation type="submission" date="2023-07" db="EMBL/GenBank/DDBJ databases">
        <title>Sequencing the genomes of 1000 actinobacteria strains.</title>
        <authorList>
            <person name="Klenk H.-P."/>
        </authorList>
    </citation>
    <scope>NUCLEOTIDE SEQUENCE [LARGE SCALE GENOMIC DNA]</scope>
    <source>
        <strain evidence="2 3">DSM 44388</strain>
    </source>
</reference>
<dbReference type="Proteomes" id="UP001235712">
    <property type="component" value="Unassembled WGS sequence"/>
</dbReference>
<feature type="domain" description="Iminophenyl-pyruvate dimer synthase" evidence="1">
    <location>
        <begin position="22"/>
        <end position="249"/>
    </location>
</feature>
<keyword evidence="3" id="KW-1185">Reference proteome</keyword>
<proteinExistence type="predicted"/>
<gene>
    <name evidence="2" type="ORF">J2S57_006311</name>
</gene>
<dbReference type="Pfam" id="PF12902">
    <property type="entry name" value="Ferritin-like"/>
    <property type="match status" value="1"/>
</dbReference>
<protein>
    <recommendedName>
        <fullName evidence="1">Iminophenyl-pyruvate dimer synthase domain-containing protein</fullName>
    </recommendedName>
</protein>
<dbReference type="InterPro" id="IPR012347">
    <property type="entry name" value="Ferritin-like"/>
</dbReference>
<dbReference type="InterPro" id="IPR026820">
    <property type="entry name" value="VioB/RebD_dom"/>
</dbReference>
<name>A0ABT9PCY4_9ACTN</name>
<dbReference type="RefSeq" id="WP_307249628.1">
    <property type="nucleotide sequence ID" value="NZ_JAUSQZ010000001.1"/>
</dbReference>
<dbReference type="PANTHER" id="PTHR34400">
    <property type="match status" value="1"/>
</dbReference>
<accession>A0ABT9PCY4</accession>
<evidence type="ECO:0000259" key="1">
    <source>
        <dbReference type="Pfam" id="PF12902"/>
    </source>
</evidence>
<comment type="caution">
    <text evidence="2">The sequence shown here is derived from an EMBL/GenBank/DDBJ whole genome shotgun (WGS) entry which is preliminary data.</text>
</comment>
<dbReference type="EMBL" id="JAUSQZ010000001">
    <property type="protein sequence ID" value="MDP9830562.1"/>
    <property type="molecule type" value="Genomic_DNA"/>
</dbReference>
<evidence type="ECO:0000313" key="2">
    <source>
        <dbReference type="EMBL" id="MDP9830562.1"/>
    </source>
</evidence>
<sequence>MTQLDTRLPAQIRTLSDLHAYLDAALRLEHATIPPYLTALYSLHPGANSDAQHVIRVVVVEEMLHLTLVANVMNAVGLTVDLTPDDFVPNYPAHLPSGEVDFLVDVQPFSFRAVTTFLNIERPAKAPSEEARLLPCPDLGAGTVLAASPLDPSVRYYSIGEFYEEIDRGLRYLDAQFRLEGRELFVGNASHQVTPEYFYSGGGEALAVVDLNTALRALTVIAEQGEGMGGGIYDGEGELSHYYRFEQIQLARYYQKGDIPGRPSGPRLDVDFDAVYPVAVNAELADYPPGSPVLEAAQRFNQTYHDFLVFLTEAYNGRPDLLLEAVPWMFRLRDDINQLIRNPHPTREGVNASPVYERVPIDRGETS</sequence>
<dbReference type="PANTHER" id="PTHR34400:SF4">
    <property type="entry name" value="MEMBRANE PROTEIN"/>
    <property type="match status" value="1"/>
</dbReference>